<dbReference type="SUPFAM" id="SSF55073">
    <property type="entry name" value="Nucleotide cyclase"/>
    <property type="match status" value="1"/>
</dbReference>
<dbReference type="InterPro" id="IPR043128">
    <property type="entry name" value="Rev_trsase/Diguanyl_cyclase"/>
</dbReference>
<dbReference type="PANTHER" id="PTHR44757">
    <property type="entry name" value="DIGUANYLATE CYCLASE DGCP"/>
    <property type="match status" value="1"/>
</dbReference>
<accession>A0A2G3PHT6</accession>
<feature type="domain" description="GGDEF" evidence="2">
    <location>
        <begin position="178"/>
        <end position="312"/>
    </location>
</feature>
<name>A0A2G3PHT6_WILMA</name>
<dbReference type="Proteomes" id="UP000225108">
    <property type="component" value="Unassembled WGS sequence"/>
</dbReference>
<dbReference type="SMART" id="SM00267">
    <property type="entry name" value="GGDEF"/>
    <property type="match status" value="1"/>
</dbReference>
<evidence type="ECO:0000259" key="2">
    <source>
        <dbReference type="PROSITE" id="PS50887"/>
    </source>
</evidence>
<evidence type="ECO:0000313" key="4">
    <source>
        <dbReference type="Proteomes" id="UP000225108"/>
    </source>
</evidence>
<dbReference type="EMBL" id="PEBD01000010">
    <property type="protein sequence ID" value="PHV65377.1"/>
    <property type="molecule type" value="Genomic_DNA"/>
</dbReference>
<dbReference type="CDD" id="cd01949">
    <property type="entry name" value="GGDEF"/>
    <property type="match status" value="1"/>
</dbReference>
<dbReference type="InterPro" id="IPR035965">
    <property type="entry name" value="PAS-like_dom_sf"/>
</dbReference>
<dbReference type="NCBIfam" id="TIGR00254">
    <property type="entry name" value="GGDEF"/>
    <property type="match status" value="1"/>
</dbReference>
<reference evidence="3 4" key="1">
    <citation type="submission" date="2017-10" db="EMBL/GenBank/DDBJ databases">
        <title>The draft genome sequence of Williamsia sp. BULT 1.1 isolated from the semi-arid grassland soils from South Africa.</title>
        <authorList>
            <person name="Kabwe M.H."/>
            <person name="Govender N."/>
            <person name="Mutseka Lunga P."/>
            <person name="Vikram S."/>
            <person name="Makhalanyane T.P."/>
        </authorList>
    </citation>
    <scope>NUCLEOTIDE SEQUENCE [LARGE SCALE GENOMIC DNA]</scope>
    <source>
        <strain evidence="3 4">BULT 1.1</strain>
    </source>
</reference>
<dbReference type="Pfam" id="PF00990">
    <property type="entry name" value="GGDEF"/>
    <property type="match status" value="1"/>
</dbReference>
<dbReference type="InterPro" id="IPR029787">
    <property type="entry name" value="Nucleotide_cyclase"/>
</dbReference>
<evidence type="ECO:0000256" key="1">
    <source>
        <dbReference type="SAM" id="MobiDB-lite"/>
    </source>
</evidence>
<dbReference type="SUPFAM" id="SSF55785">
    <property type="entry name" value="PYP-like sensor domain (PAS domain)"/>
    <property type="match status" value="1"/>
</dbReference>
<dbReference type="InterPro" id="IPR000160">
    <property type="entry name" value="GGDEF_dom"/>
</dbReference>
<feature type="region of interest" description="Disordered" evidence="1">
    <location>
        <begin position="303"/>
        <end position="323"/>
    </location>
</feature>
<comment type="caution">
    <text evidence="3">The sequence shown here is derived from an EMBL/GenBank/DDBJ whole genome shotgun (WGS) entry which is preliminary data.</text>
</comment>
<dbReference type="PROSITE" id="PS50887">
    <property type="entry name" value="GGDEF"/>
    <property type="match status" value="1"/>
</dbReference>
<dbReference type="Gene3D" id="3.30.70.270">
    <property type="match status" value="1"/>
</dbReference>
<gene>
    <name evidence="3" type="ORF">CSW57_16475</name>
</gene>
<protein>
    <recommendedName>
        <fullName evidence="2">GGDEF domain-containing protein</fullName>
    </recommendedName>
</protein>
<dbReference type="PANTHER" id="PTHR44757:SF2">
    <property type="entry name" value="BIOFILM ARCHITECTURE MAINTENANCE PROTEIN MBAA"/>
    <property type="match status" value="1"/>
</dbReference>
<dbReference type="AlphaFoldDB" id="A0A2G3PHT6"/>
<dbReference type="Gene3D" id="3.30.450.20">
    <property type="entry name" value="PAS domain"/>
    <property type="match status" value="1"/>
</dbReference>
<dbReference type="RefSeq" id="WP_099383771.1">
    <property type="nucleotide sequence ID" value="NZ_PEBD01000010.1"/>
</dbReference>
<evidence type="ECO:0000313" key="3">
    <source>
        <dbReference type="EMBL" id="PHV65377.1"/>
    </source>
</evidence>
<dbReference type="InterPro" id="IPR052155">
    <property type="entry name" value="Biofilm_reg_signaling"/>
</dbReference>
<organism evidence="3 4">
    <name type="scientific">Williamsia marianensis</name>
    <dbReference type="NCBI Taxonomy" id="85044"/>
    <lineage>
        <taxon>Bacteria</taxon>
        <taxon>Bacillati</taxon>
        <taxon>Actinomycetota</taxon>
        <taxon>Actinomycetes</taxon>
        <taxon>Mycobacteriales</taxon>
        <taxon>Nocardiaceae</taxon>
        <taxon>Williamsia</taxon>
    </lineage>
</organism>
<proteinExistence type="predicted"/>
<sequence length="323" mass="34304">MFEAKGNDGESTAVDFTSVVDSLGTGVLVISANGELQAANASARRIFELDIRSDGSPGNANDHFPLVDADGRELAPEDRPDKIVARTGRAVAGMVVGFDRTDGQRVWVTCNVGLVNPEDPANSAIAASFSDVTAQHVGRAMLQYAADHDMMTELPNRACVMRRLNEVVANSQRREPAESTVVMFIDLDSLKQVNDSLGHGGGDVALVTAANRLRGILNEYGIVGRFGGDEFVAVLSGISGADRIAVLSKRVHDSLVEPVIIQGRLLRIRASVGIVEVTPSDMRSAEEVIRAADTAMYEAKSAGGGHSVVHGRDSSQRLQLSKA</sequence>